<feature type="binding site" evidence="10">
    <location>
        <position position="35"/>
    </location>
    <ligand>
        <name>iminosuccinate</name>
        <dbReference type="ChEBI" id="CHEBI:77875"/>
    </ligand>
</feature>
<dbReference type="GO" id="GO:0051539">
    <property type="term" value="F:4 iron, 4 sulfur cluster binding"/>
    <property type="evidence" value="ECO:0007669"/>
    <property type="project" value="UniProtKB-KW"/>
</dbReference>
<comment type="pathway">
    <text evidence="1 10">Cofactor biosynthesis; NAD(+) biosynthesis; quinolinate from iminoaspartate: step 1/1.</text>
</comment>
<dbReference type="PANTHER" id="PTHR30573">
    <property type="entry name" value="QUINOLINATE SYNTHETASE A"/>
    <property type="match status" value="1"/>
</dbReference>
<feature type="binding site" evidence="10">
    <location>
        <position position="97"/>
    </location>
    <ligand>
        <name>[4Fe-4S] cluster</name>
        <dbReference type="ChEBI" id="CHEBI:49883"/>
    </ligand>
</feature>
<evidence type="ECO:0000256" key="3">
    <source>
        <dbReference type="ARBA" id="ARBA00022485"/>
    </source>
</evidence>
<evidence type="ECO:0000313" key="12">
    <source>
        <dbReference type="Proteomes" id="UP000192997"/>
    </source>
</evidence>
<keyword evidence="8 10" id="KW-0408">Iron</keyword>
<dbReference type="HAMAP" id="MF_00568">
    <property type="entry name" value="NadA_type2"/>
    <property type="match status" value="1"/>
</dbReference>
<evidence type="ECO:0000256" key="2">
    <source>
        <dbReference type="ARBA" id="ARBA00012669"/>
    </source>
</evidence>
<evidence type="ECO:0000256" key="9">
    <source>
        <dbReference type="ARBA" id="ARBA00023014"/>
    </source>
</evidence>
<dbReference type="GO" id="GO:0005829">
    <property type="term" value="C:cytosol"/>
    <property type="evidence" value="ECO:0007669"/>
    <property type="project" value="TreeGrafter"/>
</dbReference>
<dbReference type="UniPathway" id="UPA00253">
    <property type="reaction ID" value="UER00327"/>
</dbReference>
<dbReference type="AlphaFoldDB" id="A0A1X4G2P4"/>
<accession>A0A1X4G2P4</accession>
<feature type="binding site" evidence="10">
    <location>
        <position position="52"/>
    </location>
    <ligand>
        <name>iminosuccinate</name>
        <dbReference type="ChEBI" id="CHEBI:77875"/>
    </ligand>
</feature>
<dbReference type="SUPFAM" id="SSF142754">
    <property type="entry name" value="NadA-like"/>
    <property type="match status" value="1"/>
</dbReference>
<keyword evidence="9 10" id="KW-0411">Iron-sulfur</keyword>
<keyword evidence="6 10" id="KW-0808">Transferase</keyword>
<dbReference type="Proteomes" id="UP000192997">
    <property type="component" value="Unassembled WGS sequence"/>
</dbReference>
<dbReference type="EMBL" id="NBYN01000074">
    <property type="protein sequence ID" value="OSO87065.1"/>
    <property type="molecule type" value="Genomic_DNA"/>
</dbReference>
<evidence type="ECO:0000256" key="8">
    <source>
        <dbReference type="ARBA" id="ARBA00023004"/>
    </source>
</evidence>
<dbReference type="InterPro" id="IPR036094">
    <property type="entry name" value="NadA_sf"/>
</dbReference>
<comment type="subcellular location">
    <subcellularLocation>
        <location evidence="10">Cytoplasm</location>
    </subcellularLocation>
</comment>
<keyword evidence="4 10" id="KW-0963">Cytoplasm</keyword>
<dbReference type="RefSeq" id="WP_009343987.1">
    <property type="nucleotide sequence ID" value="NZ_NBYN01000074.1"/>
</dbReference>
<dbReference type="PANTHER" id="PTHR30573:SF0">
    <property type="entry name" value="QUINOLINATE SYNTHASE, CHLOROPLASTIC"/>
    <property type="match status" value="1"/>
</dbReference>
<dbReference type="GO" id="GO:0034628">
    <property type="term" value="P:'de novo' NAD+ biosynthetic process from L-aspartate"/>
    <property type="evidence" value="ECO:0007669"/>
    <property type="project" value="TreeGrafter"/>
</dbReference>
<dbReference type="Gene3D" id="3.40.50.10800">
    <property type="entry name" value="NadA-like"/>
    <property type="match status" value="3"/>
</dbReference>
<evidence type="ECO:0000256" key="6">
    <source>
        <dbReference type="ARBA" id="ARBA00022679"/>
    </source>
</evidence>
<evidence type="ECO:0000256" key="4">
    <source>
        <dbReference type="ARBA" id="ARBA00022490"/>
    </source>
</evidence>
<dbReference type="GO" id="GO:0046872">
    <property type="term" value="F:metal ion binding"/>
    <property type="evidence" value="ECO:0007669"/>
    <property type="project" value="UniProtKB-KW"/>
</dbReference>
<feature type="binding site" evidence="10">
    <location>
        <position position="140"/>
    </location>
    <ligand>
        <name>iminosuccinate</name>
        <dbReference type="ChEBI" id="CHEBI:77875"/>
    </ligand>
</feature>
<gene>
    <name evidence="10" type="primary">nadA</name>
    <name evidence="11" type="ORF">B7O87_15405</name>
</gene>
<dbReference type="InterPro" id="IPR023066">
    <property type="entry name" value="Quinolinate_synth_type2"/>
</dbReference>
<keyword evidence="3 10" id="KW-0004">4Fe-4S</keyword>
<reference evidence="12" key="1">
    <citation type="submission" date="2017-04" db="EMBL/GenBank/DDBJ databases">
        <authorList>
            <person name="Abreu V.A."/>
            <person name="Popin R.V."/>
            <person name="Rigonato J."/>
            <person name="Andreote A.P."/>
            <person name="Schaker P.C."/>
            <person name="Hoff-Risseti C."/>
            <person name="Alvarenga D.O."/>
            <person name="Varani A.M."/>
            <person name="Fiore M.F."/>
        </authorList>
    </citation>
    <scope>NUCLEOTIDE SEQUENCE [LARGE SCALE GENOMIC DNA]</scope>
    <source>
        <strain evidence="12">CENA303</strain>
    </source>
</reference>
<comment type="cofactor">
    <cofactor evidence="10">
        <name>[4Fe-4S] cluster</name>
        <dbReference type="ChEBI" id="CHEBI:49883"/>
    </cofactor>
    <text evidence="10">Binds 1 [4Fe-4S] cluster per subunit.</text>
</comment>
<dbReference type="GO" id="GO:0008987">
    <property type="term" value="F:quinolinate synthetase A activity"/>
    <property type="evidence" value="ECO:0007669"/>
    <property type="project" value="UniProtKB-UniRule"/>
</dbReference>
<evidence type="ECO:0000256" key="5">
    <source>
        <dbReference type="ARBA" id="ARBA00022642"/>
    </source>
</evidence>
<feature type="binding site" evidence="10">
    <location>
        <begin position="209"/>
        <end position="211"/>
    </location>
    <ligand>
        <name>iminosuccinate</name>
        <dbReference type="ChEBI" id="CHEBI:77875"/>
    </ligand>
</feature>
<dbReference type="InterPro" id="IPR003473">
    <property type="entry name" value="NadA"/>
</dbReference>
<evidence type="ECO:0000256" key="7">
    <source>
        <dbReference type="ARBA" id="ARBA00022723"/>
    </source>
</evidence>
<protein>
    <recommendedName>
        <fullName evidence="2 10">Quinolinate synthase</fullName>
        <ecNumber evidence="2 10">2.5.1.72</ecNumber>
    </recommendedName>
</protein>
<feature type="binding site" evidence="10">
    <location>
        <position position="183"/>
    </location>
    <ligand>
        <name>[4Fe-4S] cluster</name>
        <dbReference type="ChEBI" id="CHEBI:49883"/>
    </ligand>
</feature>
<dbReference type="EC" id="2.5.1.72" evidence="2 10"/>
<organism evidence="11 12">
    <name type="scientific">Cylindrospermopsis raciborskii CENA303</name>
    <dbReference type="NCBI Taxonomy" id="1170769"/>
    <lineage>
        <taxon>Bacteria</taxon>
        <taxon>Bacillati</taxon>
        <taxon>Cyanobacteriota</taxon>
        <taxon>Cyanophyceae</taxon>
        <taxon>Nostocales</taxon>
        <taxon>Aphanizomenonaceae</taxon>
        <taxon>Cylindrospermopsis</taxon>
    </lineage>
</organism>
<comment type="function">
    <text evidence="10">Catalyzes the condensation of iminoaspartate with dihydroxyacetone phosphate to form quinolinate.</text>
</comment>
<evidence type="ECO:0000256" key="10">
    <source>
        <dbReference type="HAMAP-Rule" id="MF_00568"/>
    </source>
</evidence>
<sequence length="320" mass="35306">MFTTTLARTQSKPPLDLFTAINNLKTELNAVILAHYYQEPDIQDIADFVGDSLQLAKAAAKTNADVIVFAGVHFMAETAKILNPDKLVLLPDLNAGCSLADSCPPEKFAAFKAAHPDHIVISYINCSAEIKAMSDIICTSSNAVKIVQQIPKDQGIIFAPDRNLGKYVSQQTGRDMILWQGSCIVHETFSEKKIVELKIAHPHAQAIAHPECESSVLRHADYIGSTAALLNYCQKSPAVEFIVATEPGIIHQMQKLAPGKHFIPAPPENNCNCNECPFMRLNTLEKLYLAMKNRTPEITISEKIRVQALKPIEKMLEMSN</sequence>
<keyword evidence="7 10" id="KW-0479">Metal-binding</keyword>
<comment type="similarity">
    <text evidence="10">Belongs to the quinolinate synthase family. Type 2 subfamily.</text>
</comment>
<proteinExistence type="inferred from homology"/>
<dbReference type="FunFam" id="3.40.50.10800:FF:000003">
    <property type="entry name" value="Quinolinate synthase A"/>
    <property type="match status" value="1"/>
</dbReference>
<dbReference type="NCBIfam" id="NF006878">
    <property type="entry name" value="PRK09375.1-2"/>
    <property type="match status" value="1"/>
</dbReference>
<evidence type="ECO:0000313" key="11">
    <source>
        <dbReference type="EMBL" id="OSO87065.1"/>
    </source>
</evidence>
<comment type="caution">
    <text evidence="11">The sequence shown here is derived from an EMBL/GenBank/DDBJ whole genome shotgun (WGS) entry which is preliminary data.</text>
</comment>
<dbReference type="NCBIfam" id="TIGR00550">
    <property type="entry name" value="nadA"/>
    <property type="match status" value="1"/>
</dbReference>
<comment type="catalytic activity">
    <reaction evidence="10">
        <text>iminosuccinate + dihydroxyacetone phosphate = quinolinate + phosphate + 2 H2O + H(+)</text>
        <dbReference type="Rhea" id="RHEA:25888"/>
        <dbReference type="ChEBI" id="CHEBI:15377"/>
        <dbReference type="ChEBI" id="CHEBI:15378"/>
        <dbReference type="ChEBI" id="CHEBI:29959"/>
        <dbReference type="ChEBI" id="CHEBI:43474"/>
        <dbReference type="ChEBI" id="CHEBI:57642"/>
        <dbReference type="ChEBI" id="CHEBI:77875"/>
        <dbReference type="EC" id="2.5.1.72"/>
    </reaction>
</comment>
<keyword evidence="5 10" id="KW-0662">Pyridine nucleotide biosynthesis</keyword>
<dbReference type="Pfam" id="PF02445">
    <property type="entry name" value="NadA"/>
    <property type="match status" value="1"/>
</dbReference>
<feature type="binding site" evidence="10">
    <location>
        <position position="226"/>
    </location>
    <ligand>
        <name>iminosuccinate</name>
        <dbReference type="ChEBI" id="CHEBI:77875"/>
    </ligand>
</feature>
<evidence type="ECO:0000256" key="1">
    <source>
        <dbReference type="ARBA" id="ARBA00005065"/>
    </source>
</evidence>
<name>A0A1X4G2P4_9CYAN</name>
<feature type="binding site" evidence="10">
    <location>
        <begin position="123"/>
        <end position="125"/>
    </location>
    <ligand>
        <name>iminosuccinate</name>
        <dbReference type="ChEBI" id="CHEBI:77875"/>
    </ligand>
</feature>
<feature type="binding site" evidence="10">
    <location>
        <position position="276"/>
    </location>
    <ligand>
        <name>[4Fe-4S] cluster</name>
        <dbReference type="ChEBI" id="CHEBI:49883"/>
    </ligand>
</feature>